<feature type="transmembrane region" description="Helical" evidence="7">
    <location>
        <begin position="128"/>
        <end position="152"/>
    </location>
</feature>
<evidence type="ECO:0000256" key="2">
    <source>
        <dbReference type="ARBA" id="ARBA00022475"/>
    </source>
</evidence>
<proteinExistence type="predicted"/>
<feature type="region of interest" description="Disordered" evidence="6">
    <location>
        <begin position="294"/>
        <end position="334"/>
    </location>
</feature>
<dbReference type="PANTHER" id="PTHR12677:SF24">
    <property type="entry name" value="OS07G0655900 PROTEIN"/>
    <property type="match status" value="1"/>
</dbReference>
<dbReference type="InterPro" id="IPR015414">
    <property type="entry name" value="TMEM64"/>
</dbReference>
<dbReference type="AlphaFoldDB" id="A0A4S8I821"/>
<comment type="subcellular location">
    <subcellularLocation>
        <location evidence="1">Cell membrane</location>
        <topology evidence="1">Multi-pass membrane protein</topology>
    </subcellularLocation>
</comment>
<organism evidence="9 10">
    <name type="scientific">Musa balbisiana</name>
    <name type="common">Banana</name>
    <dbReference type="NCBI Taxonomy" id="52838"/>
    <lineage>
        <taxon>Eukaryota</taxon>
        <taxon>Viridiplantae</taxon>
        <taxon>Streptophyta</taxon>
        <taxon>Embryophyta</taxon>
        <taxon>Tracheophyta</taxon>
        <taxon>Spermatophyta</taxon>
        <taxon>Magnoliopsida</taxon>
        <taxon>Liliopsida</taxon>
        <taxon>Zingiberales</taxon>
        <taxon>Musaceae</taxon>
        <taxon>Musa</taxon>
    </lineage>
</organism>
<dbReference type="Pfam" id="PF09335">
    <property type="entry name" value="VTT_dom"/>
    <property type="match status" value="1"/>
</dbReference>
<evidence type="ECO:0000256" key="7">
    <source>
        <dbReference type="SAM" id="Phobius"/>
    </source>
</evidence>
<dbReference type="GO" id="GO:0005886">
    <property type="term" value="C:plasma membrane"/>
    <property type="evidence" value="ECO:0007669"/>
    <property type="project" value="UniProtKB-SubCell"/>
</dbReference>
<sequence>MTMFQTMRCFKALALSFGEKERERGIVAFAFLVEGRSPAKVVVGVGVGGERDGLSMAVSWSSTIRISLLVLLVAAFFTLPVQKILNNFLVWIKQNVGPWGPVVLAVAYIPLTILAVPASILSLGGGYLFGLLIGFFADSIGSTLGSVAAFLLGRTLGRPYVVSKLNDYPEFQVIAAAIQRSGFKIVLLLRLAPLLPFSMLNYFLAVMPIGIGEYTMASWLGMMPITLALVYVGTTLKDVADVTHRWNEVSSTHWVLMVTGLAISAILMVCVTREAHASLEKALVENPVVENILITTTPPSSPPPPPPPVSPESPLHLQQPLMIKMDTSNVDHVK</sequence>
<keyword evidence="5 7" id="KW-0472">Membrane</keyword>
<evidence type="ECO:0000256" key="3">
    <source>
        <dbReference type="ARBA" id="ARBA00022692"/>
    </source>
</evidence>
<reference evidence="9 10" key="1">
    <citation type="journal article" date="2019" name="Nat. Plants">
        <title>Genome sequencing of Musa balbisiana reveals subgenome evolution and function divergence in polyploid bananas.</title>
        <authorList>
            <person name="Yao X."/>
        </authorList>
    </citation>
    <scope>NUCLEOTIDE SEQUENCE [LARGE SCALE GENOMIC DNA]</scope>
    <source>
        <strain evidence="10">cv. DH-PKW</strain>
        <tissue evidence="9">Leaves</tissue>
    </source>
</reference>
<name>A0A4S8I821_MUSBA</name>
<dbReference type="InterPro" id="IPR032816">
    <property type="entry name" value="VTT_dom"/>
</dbReference>
<keyword evidence="2" id="KW-1003">Cell membrane</keyword>
<keyword evidence="3 7" id="KW-0812">Transmembrane</keyword>
<feature type="transmembrane region" description="Helical" evidence="7">
    <location>
        <begin position="254"/>
        <end position="271"/>
    </location>
</feature>
<feature type="transmembrane region" description="Helical" evidence="7">
    <location>
        <begin position="185"/>
        <end position="204"/>
    </location>
</feature>
<comment type="caution">
    <text evidence="9">The sequence shown here is derived from an EMBL/GenBank/DDBJ whole genome shotgun (WGS) entry which is preliminary data.</text>
</comment>
<dbReference type="PANTHER" id="PTHR12677">
    <property type="entry name" value="GOLGI APPARATUS MEMBRANE PROTEIN TVP38-RELATED"/>
    <property type="match status" value="1"/>
</dbReference>
<dbReference type="EMBL" id="PYDT01000011">
    <property type="protein sequence ID" value="THU44108.1"/>
    <property type="molecule type" value="Genomic_DNA"/>
</dbReference>
<keyword evidence="4 7" id="KW-1133">Transmembrane helix</keyword>
<feature type="transmembrane region" description="Helical" evidence="7">
    <location>
        <begin position="57"/>
        <end position="79"/>
    </location>
</feature>
<dbReference type="STRING" id="52838.A0A4S8I821"/>
<dbReference type="Proteomes" id="UP000317650">
    <property type="component" value="Chromosome 2"/>
</dbReference>
<evidence type="ECO:0000313" key="10">
    <source>
        <dbReference type="Proteomes" id="UP000317650"/>
    </source>
</evidence>
<feature type="compositionally biased region" description="Pro residues" evidence="6">
    <location>
        <begin position="299"/>
        <end position="311"/>
    </location>
</feature>
<feature type="transmembrane region" description="Helical" evidence="7">
    <location>
        <begin position="216"/>
        <end position="234"/>
    </location>
</feature>
<gene>
    <name evidence="9" type="ORF">C4D60_Mb02t03910</name>
</gene>
<feature type="transmembrane region" description="Helical" evidence="7">
    <location>
        <begin position="99"/>
        <end position="121"/>
    </location>
</feature>
<evidence type="ECO:0000256" key="6">
    <source>
        <dbReference type="SAM" id="MobiDB-lite"/>
    </source>
</evidence>
<keyword evidence="10" id="KW-1185">Reference proteome</keyword>
<accession>A0A4S8I821</accession>
<evidence type="ECO:0000256" key="4">
    <source>
        <dbReference type="ARBA" id="ARBA00022989"/>
    </source>
</evidence>
<feature type="domain" description="VTT" evidence="8">
    <location>
        <begin position="116"/>
        <end position="234"/>
    </location>
</feature>
<evidence type="ECO:0000259" key="8">
    <source>
        <dbReference type="Pfam" id="PF09335"/>
    </source>
</evidence>
<protein>
    <recommendedName>
        <fullName evidence="8">VTT domain-containing protein</fullName>
    </recommendedName>
</protein>
<evidence type="ECO:0000256" key="5">
    <source>
        <dbReference type="ARBA" id="ARBA00023136"/>
    </source>
</evidence>
<evidence type="ECO:0000313" key="9">
    <source>
        <dbReference type="EMBL" id="THU44108.1"/>
    </source>
</evidence>
<evidence type="ECO:0000256" key="1">
    <source>
        <dbReference type="ARBA" id="ARBA00004651"/>
    </source>
</evidence>